<proteinExistence type="predicted"/>
<keyword evidence="2" id="KW-0812">Transmembrane</keyword>
<feature type="transmembrane region" description="Helical" evidence="2">
    <location>
        <begin position="21"/>
        <end position="44"/>
    </location>
</feature>
<evidence type="ECO:0000256" key="1">
    <source>
        <dbReference type="SAM" id="MobiDB-lite"/>
    </source>
</evidence>
<protein>
    <submittedName>
        <fullName evidence="4">Secreted protein</fullName>
    </submittedName>
</protein>
<dbReference type="WBParaSite" id="nRc.2.0.1.t46931-RA">
    <property type="protein sequence ID" value="nRc.2.0.1.t46931-RA"/>
    <property type="gene ID" value="nRc.2.0.1.g46931"/>
</dbReference>
<name>A0A915LAZ6_ROMCU</name>
<keyword evidence="2" id="KW-1133">Transmembrane helix</keyword>
<evidence type="ECO:0000256" key="2">
    <source>
        <dbReference type="SAM" id="Phobius"/>
    </source>
</evidence>
<keyword evidence="3" id="KW-1185">Reference proteome</keyword>
<organism evidence="3 4">
    <name type="scientific">Romanomermis culicivorax</name>
    <name type="common">Nematode worm</name>
    <dbReference type="NCBI Taxonomy" id="13658"/>
    <lineage>
        <taxon>Eukaryota</taxon>
        <taxon>Metazoa</taxon>
        <taxon>Ecdysozoa</taxon>
        <taxon>Nematoda</taxon>
        <taxon>Enoplea</taxon>
        <taxon>Dorylaimia</taxon>
        <taxon>Mermithida</taxon>
        <taxon>Mermithoidea</taxon>
        <taxon>Mermithidae</taxon>
        <taxon>Romanomermis</taxon>
    </lineage>
</organism>
<dbReference type="Proteomes" id="UP000887565">
    <property type="component" value="Unplaced"/>
</dbReference>
<sequence>MVPKMMINILMKIAFCTMTQPVVIIGQCMWLLIIIHTFLAIPMLEQSNRFLKQQNRLQSKMENQRKPIRQRENERNDNLDGGRLFQDNEPSQNRKRKSCHLTPVQCVIRAIDMQRRGNTRF</sequence>
<accession>A0A915LAZ6</accession>
<evidence type="ECO:0000313" key="3">
    <source>
        <dbReference type="Proteomes" id="UP000887565"/>
    </source>
</evidence>
<reference evidence="4" key="1">
    <citation type="submission" date="2022-11" db="UniProtKB">
        <authorList>
            <consortium name="WormBaseParasite"/>
        </authorList>
    </citation>
    <scope>IDENTIFICATION</scope>
</reference>
<keyword evidence="2" id="KW-0472">Membrane</keyword>
<feature type="region of interest" description="Disordered" evidence="1">
    <location>
        <begin position="55"/>
        <end position="98"/>
    </location>
</feature>
<dbReference type="AlphaFoldDB" id="A0A915LAZ6"/>
<evidence type="ECO:0000313" key="4">
    <source>
        <dbReference type="WBParaSite" id="nRc.2.0.1.t46931-RA"/>
    </source>
</evidence>
<feature type="compositionally biased region" description="Basic and acidic residues" evidence="1">
    <location>
        <begin position="62"/>
        <end position="80"/>
    </location>
</feature>